<proteinExistence type="predicted"/>
<feature type="compositionally biased region" description="Polar residues" evidence="1">
    <location>
        <begin position="1"/>
        <end position="17"/>
    </location>
</feature>
<feature type="compositionally biased region" description="Basic and acidic residues" evidence="1">
    <location>
        <begin position="644"/>
        <end position="660"/>
    </location>
</feature>
<gene>
    <name evidence="3" type="ORF">SHERM_22537</name>
</gene>
<evidence type="ECO:0000256" key="1">
    <source>
        <dbReference type="SAM" id="MobiDB-lite"/>
    </source>
</evidence>
<organism evidence="3 4">
    <name type="scientific">Striga hermonthica</name>
    <name type="common">Purple witchweed</name>
    <name type="synonym">Buchnera hermonthica</name>
    <dbReference type="NCBI Taxonomy" id="68872"/>
    <lineage>
        <taxon>Eukaryota</taxon>
        <taxon>Viridiplantae</taxon>
        <taxon>Streptophyta</taxon>
        <taxon>Embryophyta</taxon>
        <taxon>Tracheophyta</taxon>
        <taxon>Spermatophyta</taxon>
        <taxon>Magnoliopsida</taxon>
        <taxon>eudicotyledons</taxon>
        <taxon>Gunneridae</taxon>
        <taxon>Pentapetalae</taxon>
        <taxon>asterids</taxon>
        <taxon>lamiids</taxon>
        <taxon>Lamiales</taxon>
        <taxon>Orobanchaceae</taxon>
        <taxon>Buchnereae</taxon>
        <taxon>Striga</taxon>
    </lineage>
</organism>
<feature type="compositionally biased region" description="Basic and acidic residues" evidence="1">
    <location>
        <begin position="27"/>
        <end position="37"/>
    </location>
</feature>
<dbReference type="PANTHER" id="PTHR48449:SF1">
    <property type="entry name" value="DUF1985 DOMAIN-CONTAINING PROTEIN"/>
    <property type="match status" value="1"/>
</dbReference>
<feature type="domain" description="DUF1985" evidence="2">
    <location>
        <begin position="189"/>
        <end position="320"/>
    </location>
</feature>
<comment type="caution">
    <text evidence="3">The sequence shown here is derived from an EMBL/GenBank/DDBJ whole genome shotgun (WGS) entry which is preliminary data.</text>
</comment>
<reference evidence="3" key="1">
    <citation type="submission" date="2019-12" db="EMBL/GenBank/DDBJ databases">
        <authorList>
            <person name="Scholes J."/>
        </authorList>
    </citation>
    <scope>NUCLEOTIDE SEQUENCE</scope>
</reference>
<dbReference type="EMBL" id="CACSLK010026087">
    <property type="protein sequence ID" value="CAA0825799.1"/>
    <property type="molecule type" value="Genomic_DNA"/>
</dbReference>
<protein>
    <recommendedName>
        <fullName evidence="2">DUF1985 domain-containing protein</fullName>
    </recommendedName>
</protein>
<name>A0A9N7NCK2_STRHE</name>
<dbReference type="Proteomes" id="UP001153555">
    <property type="component" value="Unassembled WGS sequence"/>
</dbReference>
<sequence>MRKHTSSSGSDDFQSDINKPKKSRPTRKVEKPTRVSSEEDPDFECVSQPGESDSEEDLDEEDSPAELLTKKTKKRTAKKSDEVNRLKKRKMDKIDVTKSSRDFQKGIKYKGRLWHIFIAGNGNCSSPHPRDINVKVQNSNDNSKDRSTINDIKRTLTTDQLEAFRRSPFGKFLDLPHCIVQNQLINLILLREVHQNRSDEVWFDFGGKLLRFGIEEFVVITGLKCVGKSKKLNIPKISGGLHDKFFDGVELRRNHIRWQFLKKAWSNDEDAVKFAKLHLLANFLMGSQEALCIDRCYIDLIDSPECDDHAWGKKVFDFTLYYMKKSIHTREQMHIYEKPEGSGYLYRCYGLILALQTWFYEVCDTAEGVICTSVGDHDIPRILKWEVRDSYNRLFLQRTFLNLPHTKFKNIVPTEEEKHTLSLDSFFKQKNDLTRNEIASSPTTQHPNNVDVIARLDSISAELEGLKQAFFEFSRRVMAEFELFREKFIDGSSKEHHTDRENTSEFRDVNEMPDHNIHISAEEETFVAVQTLAQPVSHVPVQNAPEPDVHVPSGADDDDPFPLINTQFLEEIDRTLQEKLNESSKPKAPRGFTYEPHPIFGYALNGSQPSFDAITAGLPPTPPQKKVIPDQQNNSAHVQQNVEEERFNTEPVEPVEKSEAAKGVNRGPVQVQQEDVAEKGLNAVQDNERGNSALVVYDPKVEFSKKTTKARKKLKTDVPVKIRLQHSRPLAGDFDLTISGRVQTRAYDEWIAEGTLQCAPRKVANGFTTTDVLFDQHIKSLYTSFLSQSRKLSVCTIADMIVDYITGYKIICGLSWFKVDHVIFPIHLEINNVGHWIMGLLSFDDMKLRIYNSIRTQDCDNLVLENVKAYVELIPIFLDLVKFPKKTAHGPLEVVMVDNVPSS</sequence>
<feature type="compositionally biased region" description="Acidic residues" evidence="1">
    <location>
        <begin position="52"/>
        <end position="64"/>
    </location>
</feature>
<dbReference type="Gene3D" id="3.40.395.10">
    <property type="entry name" value="Adenoviral Proteinase, Chain A"/>
    <property type="match status" value="1"/>
</dbReference>
<dbReference type="InterPro" id="IPR015410">
    <property type="entry name" value="DUF1985"/>
</dbReference>
<dbReference type="SUPFAM" id="SSF54001">
    <property type="entry name" value="Cysteine proteinases"/>
    <property type="match status" value="1"/>
</dbReference>
<evidence type="ECO:0000313" key="3">
    <source>
        <dbReference type="EMBL" id="CAA0825799.1"/>
    </source>
</evidence>
<feature type="region of interest" description="Disordered" evidence="1">
    <location>
        <begin position="644"/>
        <end position="670"/>
    </location>
</feature>
<accession>A0A9N7NCK2</accession>
<evidence type="ECO:0000259" key="2">
    <source>
        <dbReference type="Pfam" id="PF09331"/>
    </source>
</evidence>
<evidence type="ECO:0000313" key="4">
    <source>
        <dbReference type="Proteomes" id="UP001153555"/>
    </source>
</evidence>
<dbReference type="Pfam" id="PF09331">
    <property type="entry name" value="DUF1985"/>
    <property type="match status" value="1"/>
</dbReference>
<dbReference type="InterPro" id="IPR038765">
    <property type="entry name" value="Papain-like_cys_pep_sf"/>
</dbReference>
<keyword evidence="4" id="KW-1185">Reference proteome</keyword>
<feature type="region of interest" description="Disordered" evidence="1">
    <location>
        <begin position="1"/>
        <end position="86"/>
    </location>
</feature>
<dbReference type="AlphaFoldDB" id="A0A9N7NCK2"/>
<dbReference type="PANTHER" id="PTHR48449">
    <property type="entry name" value="DUF1985 DOMAIN-CONTAINING PROTEIN"/>
    <property type="match status" value="1"/>
</dbReference>